<organism evidence="2 3">
    <name type="scientific">Rheinheimera muenzenbergensis</name>
    <dbReference type="NCBI Taxonomy" id="1193628"/>
    <lineage>
        <taxon>Bacteria</taxon>
        <taxon>Pseudomonadati</taxon>
        <taxon>Pseudomonadota</taxon>
        <taxon>Gammaproteobacteria</taxon>
        <taxon>Chromatiales</taxon>
        <taxon>Chromatiaceae</taxon>
        <taxon>Rheinheimera</taxon>
    </lineage>
</organism>
<gene>
    <name evidence="2" type="ORF">MN202_19555</name>
</gene>
<dbReference type="Proteomes" id="UP001375382">
    <property type="component" value="Unassembled WGS sequence"/>
</dbReference>
<evidence type="ECO:0000313" key="2">
    <source>
        <dbReference type="EMBL" id="MEH8019436.1"/>
    </source>
</evidence>
<comment type="caution">
    <text evidence="2">The sequence shown here is derived from an EMBL/GenBank/DDBJ whole genome shotgun (WGS) entry which is preliminary data.</text>
</comment>
<keyword evidence="3" id="KW-1185">Reference proteome</keyword>
<proteinExistence type="predicted"/>
<protein>
    <submittedName>
        <fullName evidence="2">Uncharacterized protein</fullName>
    </submittedName>
</protein>
<feature type="region of interest" description="Disordered" evidence="1">
    <location>
        <begin position="86"/>
        <end position="142"/>
    </location>
</feature>
<evidence type="ECO:0000256" key="1">
    <source>
        <dbReference type="SAM" id="MobiDB-lite"/>
    </source>
</evidence>
<name>A0ABU8CBS0_9GAMM</name>
<dbReference type="EMBL" id="JALAAR010000027">
    <property type="protein sequence ID" value="MEH8019436.1"/>
    <property type="molecule type" value="Genomic_DNA"/>
</dbReference>
<accession>A0ABU8CBS0</accession>
<feature type="compositionally biased region" description="Basic and acidic residues" evidence="1">
    <location>
        <begin position="118"/>
        <end position="128"/>
    </location>
</feature>
<evidence type="ECO:0000313" key="3">
    <source>
        <dbReference type="Proteomes" id="UP001375382"/>
    </source>
</evidence>
<reference evidence="2 3" key="1">
    <citation type="journal article" date="2023" name="Ecotoxicol. Environ. Saf.">
        <title>Mercury remediation potential of mercury-resistant strain Rheinheimera metallidurans sp. nov. isolated from a municipal waste dumping site.</title>
        <authorList>
            <person name="Yadav V."/>
            <person name="Manjhi A."/>
            <person name="Vadakedath N."/>
        </authorList>
    </citation>
    <scope>NUCLEOTIDE SEQUENCE [LARGE SCALE GENOMIC DNA]</scope>
    <source>
        <strain evidence="2 3">E-49</strain>
    </source>
</reference>
<sequence>MFTRHAGLTAFIRKYGGPAVLALLLHALLLAAVLTTDFPVALKEPPAVPIVSYLYQPPQPVAVEQPPQPLAEMATAVEAVQPVTTNAASPAAVTEPPAEQRLPARQQSSAESLADTAARPEPEGDRHAAASPQQSLAQRALNRAATVNPAAIEQAAAASYQQLLQAQQQPKLTVEKRHQQLTEDPAGQVIVKLDDGRQIVRTKGGCRIADPTKDGFDALMAARPVPCGDEEHSSALLKQALEKHRKR</sequence>
<dbReference type="RefSeq" id="WP_335737831.1">
    <property type="nucleotide sequence ID" value="NZ_JALAAR010000027.1"/>
</dbReference>